<reference evidence="3" key="1">
    <citation type="submission" date="2025-08" db="UniProtKB">
        <authorList>
            <consortium name="RefSeq"/>
        </authorList>
    </citation>
    <scope>IDENTIFICATION</scope>
    <source>
        <tissue evidence="3">Whole body</tissue>
    </source>
</reference>
<sequence>MVKFKAEPRDIVVIQAYFPTTEAEDNEIEEMHAGLEELWNTSNPKKPWINEKILRDIEERRKRNKGTKKAILSLRTLIEKQIEINNDTFMAFIDLEKAFDTVPCKELFRTLEEIGIDYRDGRLIYNIYKEQSAIIKVSDKEKIGVIVGGELVSFLRFADDIALVASSENDLKRALEEIARCFHNYHLQINWNKTKVIMCQKKESYS</sequence>
<protein>
    <submittedName>
        <fullName evidence="3">Uncharacterized protein LOC112694624</fullName>
    </submittedName>
</protein>
<dbReference type="PANTHER" id="PTHR47027">
    <property type="entry name" value="REVERSE TRANSCRIPTASE DOMAIN-CONTAINING PROTEIN"/>
    <property type="match status" value="1"/>
</dbReference>
<keyword evidence="2" id="KW-1185">Reference proteome</keyword>
<dbReference type="OrthoDB" id="6625243at2759"/>
<gene>
    <name evidence="3" type="primary">LOC112694624</name>
</gene>
<dbReference type="InterPro" id="IPR000477">
    <property type="entry name" value="RT_dom"/>
</dbReference>
<proteinExistence type="predicted"/>
<dbReference type="RefSeq" id="XP_025425942.1">
    <property type="nucleotide sequence ID" value="XM_025570157.1"/>
</dbReference>
<dbReference type="PANTHER" id="PTHR47027:SF20">
    <property type="entry name" value="REVERSE TRANSCRIPTASE-LIKE PROTEIN WITH RNA-DIRECTED DNA POLYMERASE DOMAIN"/>
    <property type="match status" value="1"/>
</dbReference>
<evidence type="ECO:0000313" key="3">
    <source>
        <dbReference type="RefSeq" id="XP_025425942.1"/>
    </source>
</evidence>
<dbReference type="Pfam" id="PF00078">
    <property type="entry name" value="RVT_1"/>
    <property type="match status" value="1"/>
</dbReference>
<feature type="domain" description="Reverse transcriptase" evidence="1">
    <location>
        <begin position="24"/>
        <end position="206"/>
    </location>
</feature>
<organism evidence="2 3">
    <name type="scientific">Sipha flava</name>
    <name type="common">yellow sugarcane aphid</name>
    <dbReference type="NCBI Taxonomy" id="143950"/>
    <lineage>
        <taxon>Eukaryota</taxon>
        <taxon>Metazoa</taxon>
        <taxon>Ecdysozoa</taxon>
        <taxon>Arthropoda</taxon>
        <taxon>Hexapoda</taxon>
        <taxon>Insecta</taxon>
        <taxon>Pterygota</taxon>
        <taxon>Neoptera</taxon>
        <taxon>Paraneoptera</taxon>
        <taxon>Hemiptera</taxon>
        <taxon>Sternorrhyncha</taxon>
        <taxon>Aphidomorpha</taxon>
        <taxon>Aphidoidea</taxon>
        <taxon>Aphididae</taxon>
        <taxon>Sipha</taxon>
    </lineage>
</organism>
<dbReference type="GeneID" id="112694624"/>
<dbReference type="AlphaFoldDB" id="A0A8B8GUE6"/>
<dbReference type="InterPro" id="IPR043502">
    <property type="entry name" value="DNA/RNA_pol_sf"/>
</dbReference>
<dbReference type="InterPro" id="IPR043128">
    <property type="entry name" value="Rev_trsase/Diguanyl_cyclase"/>
</dbReference>
<dbReference type="Gene3D" id="3.10.10.10">
    <property type="entry name" value="HIV Type 1 Reverse Transcriptase, subunit A, domain 1"/>
    <property type="match status" value="1"/>
</dbReference>
<accession>A0A8B8GUE6</accession>
<dbReference type="Proteomes" id="UP000694846">
    <property type="component" value="Unplaced"/>
</dbReference>
<evidence type="ECO:0000313" key="2">
    <source>
        <dbReference type="Proteomes" id="UP000694846"/>
    </source>
</evidence>
<name>A0A8B8GUE6_9HEMI</name>
<dbReference type="GO" id="GO:0071897">
    <property type="term" value="P:DNA biosynthetic process"/>
    <property type="evidence" value="ECO:0007669"/>
    <property type="project" value="UniProtKB-ARBA"/>
</dbReference>
<dbReference type="SUPFAM" id="SSF56672">
    <property type="entry name" value="DNA/RNA polymerases"/>
    <property type="match status" value="1"/>
</dbReference>
<evidence type="ECO:0000259" key="1">
    <source>
        <dbReference type="PROSITE" id="PS50878"/>
    </source>
</evidence>
<dbReference type="PROSITE" id="PS50878">
    <property type="entry name" value="RT_POL"/>
    <property type="match status" value="1"/>
</dbReference>
<dbReference type="Gene3D" id="3.30.70.270">
    <property type="match status" value="1"/>
</dbReference>